<dbReference type="Pfam" id="PF20536">
    <property type="entry name" value="DUF6751"/>
    <property type="match status" value="1"/>
</dbReference>
<dbReference type="Proteomes" id="UP001211987">
    <property type="component" value="Unassembled WGS sequence"/>
</dbReference>
<comment type="caution">
    <text evidence="2">The sequence shown here is derived from an EMBL/GenBank/DDBJ whole genome shotgun (WGS) entry which is preliminary data.</text>
</comment>
<evidence type="ECO:0000313" key="1">
    <source>
        <dbReference type="EMBL" id="MDB7083041.1"/>
    </source>
</evidence>
<evidence type="ECO:0000313" key="3">
    <source>
        <dbReference type="Proteomes" id="UP000261032"/>
    </source>
</evidence>
<sequence length="116" mass="12998">MITNANITIVSRIFDEETREDKYIAKVIKGVSWYADFKASIGESGLKSGDIYKVRIPLDEDINIKVSKGDIVVRGDIEITESDTPKTIMKDREAFIVTSFSINARGSLKHIRVFGT</sequence>
<dbReference type="EMBL" id="QUSL01000005">
    <property type="protein sequence ID" value="RGD86579.1"/>
    <property type="molecule type" value="Genomic_DNA"/>
</dbReference>
<dbReference type="RefSeq" id="WP_117580885.1">
    <property type="nucleotide sequence ID" value="NZ_CAXMZD010000002.1"/>
</dbReference>
<name>A0A3E3EFM2_9FIRM</name>
<proteinExistence type="predicted"/>
<gene>
    <name evidence="2" type="ORF">DXB93_05300</name>
    <name evidence="1" type="ORF">PM738_04435</name>
</gene>
<accession>A0A3E3EFM2</accession>
<dbReference type="EMBL" id="JAQLKE010000005">
    <property type="protein sequence ID" value="MDB7083041.1"/>
    <property type="molecule type" value="Genomic_DNA"/>
</dbReference>
<organism evidence="2 3">
    <name type="scientific">Thomasclavelia ramosa</name>
    <dbReference type="NCBI Taxonomy" id="1547"/>
    <lineage>
        <taxon>Bacteria</taxon>
        <taxon>Bacillati</taxon>
        <taxon>Bacillota</taxon>
        <taxon>Erysipelotrichia</taxon>
        <taxon>Erysipelotrichales</taxon>
        <taxon>Coprobacillaceae</taxon>
        <taxon>Thomasclavelia</taxon>
    </lineage>
</organism>
<evidence type="ECO:0000313" key="2">
    <source>
        <dbReference type="EMBL" id="RGD86579.1"/>
    </source>
</evidence>
<protein>
    <submittedName>
        <fullName evidence="2">Uncharacterized protein</fullName>
    </submittedName>
</protein>
<dbReference type="InterPro" id="IPR046639">
    <property type="entry name" value="DUF6751"/>
</dbReference>
<reference evidence="2 3" key="1">
    <citation type="submission" date="2018-08" db="EMBL/GenBank/DDBJ databases">
        <title>A genome reference for cultivated species of the human gut microbiota.</title>
        <authorList>
            <person name="Zou Y."/>
            <person name="Xue W."/>
            <person name="Luo G."/>
        </authorList>
    </citation>
    <scope>NUCLEOTIDE SEQUENCE [LARGE SCALE GENOMIC DNA]</scope>
    <source>
        <strain evidence="2 3">OM06-4</strain>
    </source>
</reference>
<dbReference type="Proteomes" id="UP000261032">
    <property type="component" value="Unassembled WGS sequence"/>
</dbReference>
<reference evidence="1" key="2">
    <citation type="submission" date="2023-01" db="EMBL/GenBank/DDBJ databases">
        <title>Human gut microbiome strain richness.</title>
        <authorList>
            <person name="Chen-Liaw A."/>
        </authorList>
    </citation>
    <scope>NUCLEOTIDE SEQUENCE</scope>
    <source>
        <strain evidence="1">1001217st2_G6_1001217B_191108</strain>
    </source>
</reference>
<dbReference type="AlphaFoldDB" id="A0A3E3EFM2"/>